<dbReference type="AlphaFoldDB" id="A0AAQ3KMT2"/>
<dbReference type="InterPro" id="IPR008889">
    <property type="entry name" value="VQ"/>
</dbReference>
<evidence type="ECO:0000313" key="3">
    <source>
        <dbReference type="EMBL" id="WOL08927.1"/>
    </source>
</evidence>
<dbReference type="EMBL" id="CP136894">
    <property type="protein sequence ID" value="WOL08927.1"/>
    <property type="molecule type" value="Genomic_DNA"/>
</dbReference>
<accession>A0AAQ3KMT2</accession>
<keyword evidence="4" id="KW-1185">Reference proteome</keyword>
<evidence type="ECO:0000256" key="1">
    <source>
        <dbReference type="SAM" id="MobiDB-lite"/>
    </source>
</evidence>
<name>A0AAQ3KMT2_9LILI</name>
<dbReference type="GO" id="GO:0005634">
    <property type="term" value="C:nucleus"/>
    <property type="evidence" value="ECO:0007669"/>
    <property type="project" value="TreeGrafter"/>
</dbReference>
<feature type="region of interest" description="Disordered" evidence="1">
    <location>
        <begin position="1"/>
        <end position="32"/>
    </location>
</feature>
<dbReference type="PANTHER" id="PTHR33143:SF9">
    <property type="entry name" value="VQ DOMAIN-CONTAINING PROTEIN"/>
    <property type="match status" value="1"/>
</dbReference>
<evidence type="ECO:0000259" key="2">
    <source>
        <dbReference type="Pfam" id="PF05678"/>
    </source>
</evidence>
<gene>
    <name evidence="3" type="ORF">Cni_G17680</name>
</gene>
<dbReference type="Pfam" id="PF05678">
    <property type="entry name" value="VQ"/>
    <property type="match status" value="1"/>
</dbReference>
<dbReference type="Proteomes" id="UP001327560">
    <property type="component" value="Chromosome 5"/>
</dbReference>
<dbReference type="PANTHER" id="PTHR33143">
    <property type="entry name" value="F16F4.1 PROTEIN-RELATED"/>
    <property type="match status" value="1"/>
</dbReference>
<organism evidence="3 4">
    <name type="scientific">Canna indica</name>
    <name type="common">Indian-shot</name>
    <dbReference type="NCBI Taxonomy" id="4628"/>
    <lineage>
        <taxon>Eukaryota</taxon>
        <taxon>Viridiplantae</taxon>
        <taxon>Streptophyta</taxon>
        <taxon>Embryophyta</taxon>
        <taxon>Tracheophyta</taxon>
        <taxon>Spermatophyta</taxon>
        <taxon>Magnoliopsida</taxon>
        <taxon>Liliopsida</taxon>
        <taxon>Zingiberales</taxon>
        <taxon>Cannaceae</taxon>
        <taxon>Canna</taxon>
    </lineage>
</organism>
<reference evidence="3 4" key="1">
    <citation type="submission" date="2023-10" db="EMBL/GenBank/DDBJ databases">
        <title>Chromosome-scale genome assembly provides insights into flower coloration mechanisms of Canna indica.</title>
        <authorList>
            <person name="Li C."/>
        </authorList>
    </citation>
    <scope>NUCLEOTIDE SEQUENCE [LARGE SCALE GENOMIC DNA]</scope>
    <source>
        <tissue evidence="3">Flower</tissue>
    </source>
</reference>
<dbReference type="InterPro" id="IPR039607">
    <property type="entry name" value="VQ_8/17/18/20/21/25"/>
</dbReference>
<feature type="domain" description="VQ" evidence="2">
    <location>
        <begin position="39"/>
        <end position="64"/>
    </location>
</feature>
<evidence type="ECO:0000313" key="4">
    <source>
        <dbReference type="Proteomes" id="UP001327560"/>
    </source>
</evidence>
<sequence>MPSSRRELQGPRPPPLMVSKTSGKVKKPDRREPVVVHLHTPKVIHASPQDFMSLVQRLTGKSSSASSLSSRGRAGQEEVGGRIADARVAGDVGGGGGDGDPLLLTLGQFSSASSVPSPIISPSLFFCSPSAQPSSLQDFSPLF</sequence>
<proteinExistence type="predicted"/>
<protein>
    <recommendedName>
        <fullName evidence="2">VQ domain-containing protein</fullName>
    </recommendedName>
</protein>